<evidence type="ECO:0000313" key="1">
    <source>
        <dbReference type="EMBL" id="JAD61790.1"/>
    </source>
</evidence>
<reference evidence="1" key="1">
    <citation type="submission" date="2014-09" db="EMBL/GenBank/DDBJ databases">
        <authorList>
            <person name="Magalhaes I.L.F."/>
            <person name="Oliveira U."/>
            <person name="Santos F.R."/>
            <person name="Vidigal T.H.D.A."/>
            <person name="Brescovit A.D."/>
            <person name="Santos A.J."/>
        </authorList>
    </citation>
    <scope>NUCLEOTIDE SEQUENCE</scope>
    <source>
        <tissue evidence="1">Shoot tissue taken approximately 20 cm above the soil surface</tissue>
    </source>
</reference>
<dbReference type="AlphaFoldDB" id="A0A0A9BKP3"/>
<protein>
    <submittedName>
        <fullName evidence="1">Uncharacterized protein</fullName>
    </submittedName>
</protein>
<dbReference type="EMBL" id="GBRH01236105">
    <property type="protein sequence ID" value="JAD61790.1"/>
    <property type="molecule type" value="Transcribed_RNA"/>
</dbReference>
<proteinExistence type="predicted"/>
<sequence length="18" mass="2075">MLLKAVLSLQVLYFLIPI</sequence>
<reference evidence="1" key="2">
    <citation type="journal article" date="2015" name="Data Brief">
        <title>Shoot transcriptome of the giant reed, Arundo donax.</title>
        <authorList>
            <person name="Barrero R.A."/>
            <person name="Guerrero F.D."/>
            <person name="Moolhuijzen P."/>
            <person name="Goolsby J.A."/>
            <person name="Tidwell J."/>
            <person name="Bellgard S.E."/>
            <person name="Bellgard M.I."/>
        </authorList>
    </citation>
    <scope>NUCLEOTIDE SEQUENCE</scope>
    <source>
        <tissue evidence="1">Shoot tissue taken approximately 20 cm above the soil surface</tissue>
    </source>
</reference>
<accession>A0A0A9BKP3</accession>
<name>A0A0A9BKP3_ARUDO</name>
<organism evidence="1">
    <name type="scientific">Arundo donax</name>
    <name type="common">Giant reed</name>
    <name type="synonym">Donax arundinaceus</name>
    <dbReference type="NCBI Taxonomy" id="35708"/>
    <lineage>
        <taxon>Eukaryota</taxon>
        <taxon>Viridiplantae</taxon>
        <taxon>Streptophyta</taxon>
        <taxon>Embryophyta</taxon>
        <taxon>Tracheophyta</taxon>
        <taxon>Spermatophyta</taxon>
        <taxon>Magnoliopsida</taxon>
        <taxon>Liliopsida</taxon>
        <taxon>Poales</taxon>
        <taxon>Poaceae</taxon>
        <taxon>PACMAD clade</taxon>
        <taxon>Arundinoideae</taxon>
        <taxon>Arundineae</taxon>
        <taxon>Arundo</taxon>
    </lineage>
</organism>